<reference evidence="1" key="1">
    <citation type="submission" date="2022-01" db="EMBL/GenBank/DDBJ databases">
        <authorList>
            <person name="King R."/>
        </authorList>
    </citation>
    <scope>NUCLEOTIDE SEQUENCE</scope>
</reference>
<name>A0A9N9SR88_DIABA</name>
<protein>
    <submittedName>
        <fullName evidence="1">Uncharacterized protein</fullName>
    </submittedName>
</protein>
<accession>A0A9N9SR88</accession>
<organism evidence="1 2">
    <name type="scientific">Diabrotica balteata</name>
    <name type="common">Banded cucumber beetle</name>
    <dbReference type="NCBI Taxonomy" id="107213"/>
    <lineage>
        <taxon>Eukaryota</taxon>
        <taxon>Metazoa</taxon>
        <taxon>Ecdysozoa</taxon>
        <taxon>Arthropoda</taxon>
        <taxon>Hexapoda</taxon>
        <taxon>Insecta</taxon>
        <taxon>Pterygota</taxon>
        <taxon>Neoptera</taxon>
        <taxon>Endopterygota</taxon>
        <taxon>Coleoptera</taxon>
        <taxon>Polyphaga</taxon>
        <taxon>Cucujiformia</taxon>
        <taxon>Chrysomeloidea</taxon>
        <taxon>Chrysomelidae</taxon>
        <taxon>Galerucinae</taxon>
        <taxon>Diabroticina</taxon>
        <taxon>Diabroticites</taxon>
        <taxon>Diabrotica</taxon>
    </lineage>
</organism>
<gene>
    <name evidence="1" type="ORF">DIABBA_LOCUS2711</name>
</gene>
<dbReference type="AlphaFoldDB" id="A0A9N9SR88"/>
<proteinExistence type="predicted"/>
<sequence length="234" mass="27046">MKSVKMATVQRETCTLEANVLENTLEFSLLDLFVPLENMESSNCSKYYDEVQKKEYPFLNGDDKFLDSIIKDIFNNDDHLLEESIADDNFSQFDDLRLFDSSSISVLGVNLDLHSNDAISKTRELDLFDDCINLDLDLEITNSRVNDVLPLPFEINMENNVSEPLVSLTPTIMVNYLKRIRLSENFCLIDIKAYEIEKEDIIESIVEVPKKDGSSQHQQDIYTFNLNFEKYLVE</sequence>
<dbReference type="Proteomes" id="UP001153709">
    <property type="component" value="Chromosome 10"/>
</dbReference>
<evidence type="ECO:0000313" key="1">
    <source>
        <dbReference type="EMBL" id="CAG9828820.1"/>
    </source>
</evidence>
<dbReference type="OrthoDB" id="4748970at2759"/>
<evidence type="ECO:0000313" key="2">
    <source>
        <dbReference type="Proteomes" id="UP001153709"/>
    </source>
</evidence>
<dbReference type="EMBL" id="OU898285">
    <property type="protein sequence ID" value="CAG9828820.1"/>
    <property type="molecule type" value="Genomic_DNA"/>
</dbReference>
<keyword evidence="2" id="KW-1185">Reference proteome</keyword>